<accession>A0A7C8BNM7</accession>
<gene>
    <name evidence="3" type="ORF">F8O02_02980</name>
</gene>
<reference evidence="3 4" key="1">
    <citation type="submission" date="2019-09" db="EMBL/GenBank/DDBJ databases">
        <title>Phylogeny of genus Pseudoclavibacter and closely related genus.</title>
        <authorList>
            <person name="Li Y."/>
        </authorList>
    </citation>
    <scope>NUCLEOTIDE SEQUENCE [LARGE SCALE GENOMIC DNA]</scope>
    <source>
        <strain evidence="3 4">JCM 16921</strain>
    </source>
</reference>
<evidence type="ECO:0000313" key="3">
    <source>
        <dbReference type="EMBL" id="KAB1632841.1"/>
    </source>
</evidence>
<organism evidence="3 4">
    <name type="scientific">Pseudoclavibacter caeni</name>
    <dbReference type="NCBI Taxonomy" id="908846"/>
    <lineage>
        <taxon>Bacteria</taxon>
        <taxon>Bacillati</taxon>
        <taxon>Actinomycetota</taxon>
        <taxon>Actinomycetes</taxon>
        <taxon>Micrococcales</taxon>
        <taxon>Microbacteriaceae</taxon>
        <taxon>Pseudoclavibacter</taxon>
    </lineage>
</organism>
<dbReference type="PROSITE" id="PS52050">
    <property type="entry name" value="WYL"/>
    <property type="match status" value="1"/>
</dbReference>
<keyword evidence="4" id="KW-1185">Reference proteome</keyword>
<dbReference type="InterPro" id="IPR051534">
    <property type="entry name" value="CBASS_pafABC_assoc_protein"/>
</dbReference>
<dbReference type="Pfam" id="PF25583">
    <property type="entry name" value="WCX"/>
    <property type="match status" value="1"/>
</dbReference>
<dbReference type="AlphaFoldDB" id="A0A7C8BNM7"/>
<dbReference type="InterPro" id="IPR026881">
    <property type="entry name" value="WYL_dom"/>
</dbReference>
<comment type="caution">
    <text evidence="3">The sequence shown here is derived from an EMBL/GenBank/DDBJ whole genome shotgun (WGS) entry which is preliminary data.</text>
</comment>
<dbReference type="PANTHER" id="PTHR34580">
    <property type="match status" value="1"/>
</dbReference>
<name>A0A7C8BNM7_9MICO</name>
<evidence type="ECO:0000259" key="1">
    <source>
        <dbReference type="Pfam" id="PF13280"/>
    </source>
</evidence>
<evidence type="ECO:0000259" key="2">
    <source>
        <dbReference type="Pfam" id="PF25583"/>
    </source>
</evidence>
<sequence length="370" mass="40383">MVADTVSAEERLLNLVLALQDTRFGMTKREILETVAGYAEDVRRGTATPAALERRFERDKATLRDRGIELIASDDPAAPGDNQRTRYHIDTRGYALPEDLVLDDEDLGLIAAAAVLLSSFDVAGGRHIDTRARALTGRETDRPAEPTVDGLLDLVVHEPDLQPLQRAALDHTIMRFDYHTADHDTATTRTVLPVAVVLRDGRWHAHAIDLDRLAADARPATRTFLLQRITRRAAPAADVDPALAAHARAAAAAHDPDDWAARALAELDRVRAAQWVVVAVCPGSEAAVRLGDRLEPAPADPSAGADPAVPWYTLHTTDLDLLADELAGYGDEVQALAPPAFRERVHHKLQRLIDDHADRPGAHPEEVDHV</sequence>
<proteinExistence type="predicted"/>
<dbReference type="PANTHER" id="PTHR34580:SF3">
    <property type="entry name" value="PROTEIN PAFB"/>
    <property type="match status" value="1"/>
</dbReference>
<dbReference type="InterPro" id="IPR057727">
    <property type="entry name" value="WCX_dom"/>
</dbReference>
<protein>
    <submittedName>
        <fullName evidence="3">WYL domain-containing protein</fullName>
    </submittedName>
</protein>
<dbReference type="RefSeq" id="WP_158035763.1">
    <property type="nucleotide sequence ID" value="NZ_BAAAZV010000003.1"/>
</dbReference>
<dbReference type="OrthoDB" id="3268930at2"/>
<dbReference type="Proteomes" id="UP000481339">
    <property type="component" value="Unassembled WGS sequence"/>
</dbReference>
<dbReference type="EMBL" id="WBKA01000002">
    <property type="protein sequence ID" value="KAB1632841.1"/>
    <property type="molecule type" value="Genomic_DNA"/>
</dbReference>
<feature type="domain" description="WYL" evidence="1">
    <location>
        <begin position="161"/>
        <end position="231"/>
    </location>
</feature>
<feature type="domain" description="WCX" evidence="2">
    <location>
        <begin position="313"/>
        <end position="352"/>
    </location>
</feature>
<evidence type="ECO:0000313" key="4">
    <source>
        <dbReference type="Proteomes" id="UP000481339"/>
    </source>
</evidence>
<dbReference type="Pfam" id="PF13280">
    <property type="entry name" value="WYL"/>
    <property type="match status" value="1"/>
</dbReference>